<gene>
    <name evidence="1" type="ORF">Tci_538860</name>
</gene>
<accession>A0A699IJE9</accession>
<dbReference type="EMBL" id="BKCJ010307775">
    <property type="protein sequence ID" value="GEZ66887.1"/>
    <property type="molecule type" value="Genomic_DNA"/>
</dbReference>
<proteinExistence type="predicted"/>
<comment type="caution">
    <text evidence="1">The sequence shown here is derived from an EMBL/GenBank/DDBJ whole genome shotgun (WGS) entry which is preliminary data.</text>
</comment>
<organism evidence="1">
    <name type="scientific">Tanacetum cinerariifolium</name>
    <name type="common">Dalmatian daisy</name>
    <name type="synonym">Chrysanthemum cinerariifolium</name>
    <dbReference type="NCBI Taxonomy" id="118510"/>
    <lineage>
        <taxon>Eukaryota</taxon>
        <taxon>Viridiplantae</taxon>
        <taxon>Streptophyta</taxon>
        <taxon>Embryophyta</taxon>
        <taxon>Tracheophyta</taxon>
        <taxon>Spermatophyta</taxon>
        <taxon>Magnoliopsida</taxon>
        <taxon>eudicotyledons</taxon>
        <taxon>Gunneridae</taxon>
        <taxon>Pentapetalae</taxon>
        <taxon>asterids</taxon>
        <taxon>campanulids</taxon>
        <taxon>Asterales</taxon>
        <taxon>Asteraceae</taxon>
        <taxon>Asteroideae</taxon>
        <taxon>Anthemideae</taxon>
        <taxon>Anthemidinae</taxon>
        <taxon>Tanacetum</taxon>
    </lineage>
</organism>
<name>A0A699IJE9_TANCI</name>
<sequence>MNVAMSNNGINITLPTHATVTPTVTGPNIASNVPAAPHAFYASPGISIDPNSKPLPGFPSMAQAHLPYYGYTTANNPAHLTSPAVGLVHTTMGAVPSSGAVNTSGQATLLPQAFTTGTPHDPTTGA</sequence>
<reference evidence="1" key="1">
    <citation type="journal article" date="2019" name="Sci. Rep.">
        <title>Draft genome of Tanacetum cinerariifolium, the natural source of mosquito coil.</title>
        <authorList>
            <person name="Yamashiro T."/>
            <person name="Shiraishi A."/>
            <person name="Satake H."/>
            <person name="Nakayama K."/>
        </authorList>
    </citation>
    <scope>NUCLEOTIDE SEQUENCE</scope>
</reference>
<protein>
    <submittedName>
        <fullName evidence="1">Uncharacterized protein</fullName>
    </submittedName>
</protein>
<evidence type="ECO:0000313" key="1">
    <source>
        <dbReference type="EMBL" id="GEZ66887.1"/>
    </source>
</evidence>
<dbReference type="AlphaFoldDB" id="A0A699IJE9"/>